<comment type="caution">
    <text evidence="1">The sequence shown here is derived from an EMBL/GenBank/DDBJ whole genome shotgun (WGS) entry which is preliminary data.</text>
</comment>
<evidence type="ECO:0000313" key="1">
    <source>
        <dbReference type="EMBL" id="RKE94804.1"/>
    </source>
</evidence>
<dbReference type="AlphaFoldDB" id="A0A420DKM5"/>
<sequence>MRQKAKTLVLTLITLIIIGCKKKFFIPHIVSDRYKLIEQTLIDVDSILNIEDGEFWCYKLNGPILFINKETRTFIANQNNTSKSFQAHNSVFTGILPGSINIANTAFNWEGKRWTMVKLPLPKEKTKRNHLVIHELFHNIQPDIGFRSLKEMPNNHLDSYQGRLLLRLELEALKKALTVKTKLDELHHLKNALYLRAIRQSNNTIKNEENTFELNEGLAEYTALMLSGRSKEKTIEHLISNIDKFYTNETFVRSFAYQTIPVYGFLIATKDRNWHQEITATTNITNHIKSILNINISKDVAINDIQNLTDYNYKQILSEETERENVRLAKINEYEKLFLNEVTLKLSFENMNISFNPNNLVPLENHGTVYPTIRVTDNWGILSVKNGALLAQDWSYIIVSKPLKISKTKVEGNGWVLNINPNWKVQKYNSKFRLIKLDK</sequence>
<dbReference type="RefSeq" id="WP_120201146.1">
    <property type="nucleotide sequence ID" value="NZ_RAQJ01000003.1"/>
</dbReference>
<dbReference type="EMBL" id="RAQJ01000003">
    <property type="protein sequence ID" value="RKE94804.1"/>
    <property type="molecule type" value="Genomic_DNA"/>
</dbReference>
<evidence type="ECO:0000313" key="2">
    <source>
        <dbReference type="Proteomes" id="UP000284892"/>
    </source>
</evidence>
<reference evidence="1 2" key="1">
    <citation type="submission" date="2018-09" db="EMBL/GenBank/DDBJ databases">
        <title>Genomic Encyclopedia of Archaeal and Bacterial Type Strains, Phase II (KMG-II): from individual species to whole genera.</title>
        <authorList>
            <person name="Goeker M."/>
        </authorList>
    </citation>
    <scope>NUCLEOTIDE SEQUENCE [LARGE SCALE GENOMIC DNA]</scope>
    <source>
        <strain evidence="1 2">DSM 26283</strain>
    </source>
</reference>
<accession>A0A420DKM5</accession>
<keyword evidence="2" id="KW-1185">Reference proteome</keyword>
<name>A0A420DKM5_9FLAO</name>
<dbReference type="PROSITE" id="PS51257">
    <property type="entry name" value="PROKAR_LIPOPROTEIN"/>
    <property type="match status" value="1"/>
</dbReference>
<dbReference type="Proteomes" id="UP000284892">
    <property type="component" value="Unassembled WGS sequence"/>
</dbReference>
<gene>
    <name evidence="1" type="ORF">BXY80_1816</name>
</gene>
<organism evidence="1 2">
    <name type="scientific">Ichthyenterobacterium magnum</name>
    <dbReference type="NCBI Taxonomy" id="1230530"/>
    <lineage>
        <taxon>Bacteria</taxon>
        <taxon>Pseudomonadati</taxon>
        <taxon>Bacteroidota</taxon>
        <taxon>Flavobacteriia</taxon>
        <taxon>Flavobacteriales</taxon>
        <taxon>Flavobacteriaceae</taxon>
        <taxon>Ichthyenterobacterium</taxon>
    </lineage>
</organism>
<proteinExistence type="predicted"/>
<protein>
    <submittedName>
        <fullName evidence="1">Uncharacterized protein</fullName>
    </submittedName>
</protein>